<dbReference type="PANTHER" id="PTHR45080:SF33">
    <property type="entry name" value="IG-LIKE DOMAIN-CONTAINING PROTEIN"/>
    <property type="match status" value="1"/>
</dbReference>
<comment type="caution">
    <text evidence="3">The sequence shown here is derived from an EMBL/GenBank/DDBJ whole genome shotgun (WGS) entry which is preliminary data.</text>
</comment>
<organism evidence="3 4">
    <name type="scientific">Takifugu flavidus</name>
    <name type="common">sansaifugu</name>
    <dbReference type="NCBI Taxonomy" id="433684"/>
    <lineage>
        <taxon>Eukaryota</taxon>
        <taxon>Metazoa</taxon>
        <taxon>Chordata</taxon>
        <taxon>Craniata</taxon>
        <taxon>Vertebrata</taxon>
        <taxon>Euteleostomi</taxon>
        <taxon>Actinopterygii</taxon>
        <taxon>Neopterygii</taxon>
        <taxon>Teleostei</taxon>
        <taxon>Neoteleostei</taxon>
        <taxon>Acanthomorphata</taxon>
        <taxon>Eupercaria</taxon>
        <taxon>Tetraodontiformes</taxon>
        <taxon>Tetradontoidea</taxon>
        <taxon>Tetraodontidae</taxon>
        <taxon>Takifugu</taxon>
    </lineage>
</organism>
<dbReference type="SMART" id="SM00409">
    <property type="entry name" value="IG"/>
    <property type="match status" value="1"/>
</dbReference>
<gene>
    <name evidence="3" type="ORF">D4764_07G0007430</name>
</gene>
<accession>A0A5C6MRV7</accession>
<evidence type="ECO:0000313" key="4">
    <source>
        <dbReference type="Proteomes" id="UP000324091"/>
    </source>
</evidence>
<dbReference type="GO" id="GO:0030424">
    <property type="term" value="C:axon"/>
    <property type="evidence" value="ECO:0007669"/>
    <property type="project" value="TreeGrafter"/>
</dbReference>
<dbReference type="AlphaFoldDB" id="A0A5C6MRV7"/>
<dbReference type="InterPro" id="IPR003598">
    <property type="entry name" value="Ig_sub2"/>
</dbReference>
<dbReference type="Pfam" id="PF07679">
    <property type="entry name" value="I-set"/>
    <property type="match status" value="1"/>
</dbReference>
<dbReference type="PANTHER" id="PTHR45080">
    <property type="entry name" value="CONTACTIN 5"/>
    <property type="match status" value="1"/>
</dbReference>
<dbReference type="InterPro" id="IPR036179">
    <property type="entry name" value="Ig-like_dom_sf"/>
</dbReference>
<reference evidence="3 4" key="1">
    <citation type="submission" date="2019-04" db="EMBL/GenBank/DDBJ databases">
        <title>Chromosome genome assembly for Takifugu flavidus.</title>
        <authorList>
            <person name="Xiao S."/>
        </authorList>
    </citation>
    <scope>NUCLEOTIDE SEQUENCE [LARGE SCALE GENOMIC DNA]</scope>
    <source>
        <strain evidence="3">HTHZ2018</strain>
        <tissue evidence="3">Muscle</tissue>
    </source>
</reference>
<feature type="domain" description="Ig-like" evidence="2">
    <location>
        <begin position="2"/>
        <end position="89"/>
    </location>
</feature>
<keyword evidence="4" id="KW-1185">Reference proteome</keyword>
<dbReference type="GO" id="GO:0043025">
    <property type="term" value="C:neuronal cell body"/>
    <property type="evidence" value="ECO:0007669"/>
    <property type="project" value="TreeGrafter"/>
</dbReference>
<dbReference type="Gene3D" id="2.60.40.10">
    <property type="entry name" value="Immunoglobulins"/>
    <property type="match status" value="1"/>
</dbReference>
<dbReference type="PROSITE" id="PS50835">
    <property type="entry name" value="IG_LIKE"/>
    <property type="match status" value="1"/>
</dbReference>
<evidence type="ECO:0000256" key="1">
    <source>
        <dbReference type="ARBA" id="ARBA00023319"/>
    </source>
</evidence>
<dbReference type="GO" id="GO:0005886">
    <property type="term" value="C:plasma membrane"/>
    <property type="evidence" value="ECO:0007669"/>
    <property type="project" value="TreeGrafter"/>
</dbReference>
<protein>
    <submittedName>
        <fullName evidence="3">Neuronal growth regulator 1</fullName>
    </submittedName>
</protein>
<evidence type="ECO:0000313" key="3">
    <source>
        <dbReference type="EMBL" id="TWW58024.1"/>
    </source>
</evidence>
<dbReference type="SUPFAM" id="SSF48726">
    <property type="entry name" value="Immunoglobulin"/>
    <property type="match status" value="1"/>
</dbReference>
<dbReference type="GO" id="GO:0008046">
    <property type="term" value="F:axon guidance receptor activity"/>
    <property type="evidence" value="ECO:0007669"/>
    <property type="project" value="TreeGrafter"/>
</dbReference>
<sequence>APTIHEIKIHGIGLGRTALLRCEATAVPAPTFEWYKGEKRINKGQGVDIKSLSSRSVLTVTNMTEDRFGNYTCVASNKLGMANASASLIMGPMFQSLQSEKAFQWDILKRGAGQRLCTQRGGTVLTEASSPVCAGTENMKGSSGILRWMILM</sequence>
<dbReference type="InterPro" id="IPR013098">
    <property type="entry name" value="Ig_I-set"/>
</dbReference>
<dbReference type="GO" id="GO:0003007">
    <property type="term" value="P:heart morphogenesis"/>
    <property type="evidence" value="ECO:0007669"/>
    <property type="project" value="UniProtKB-ARBA"/>
</dbReference>
<dbReference type="EMBL" id="RHFK02000020">
    <property type="protein sequence ID" value="TWW58024.1"/>
    <property type="molecule type" value="Genomic_DNA"/>
</dbReference>
<name>A0A5C6MRV7_9TELE</name>
<dbReference type="GO" id="GO:0007156">
    <property type="term" value="P:homophilic cell adhesion via plasma membrane adhesion molecules"/>
    <property type="evidence" value="ECO:0007669"/>
    <property type="project" value="TreeGrafter"/>
</dbReference>
<dbReference type="InterPro" id="IPR050958">
    <property type="entry name" value="Cell_Adh-Cytoskel_Orgn"/>
</dbReference>
<dbReference type="GO" id="GO:0050808">
    <property type="term" value="P:synapse organization"/>
    <property type="evidence" value="ECO:0007669"/>
    <property type="project" value="TreeGrafter"/>
</dbReference>
<dbReference type="GO" id="GO:0055013">
    <property type="term" value="P:cardiac muscle cell development"/>
    <property type="evidence" value="ECO:0007669"/>
    <property type="project" value="UniProtKB-ARBA"/>
</dbReference>
<dbReference type="FunFam" id="2.60.40.10:FF:000107">
    <property type="entry name" value="Myosin, light chain kinase a"/>
    <property type="match status" value="1"/>
</dbReference>
<evidence type="ECO:0000259" key="2">
    <source>
        <dbReference type="PROSITE" id="PS50835"/>
    </source>
</evidence>
<dbReference type="InterPro" id="IPR003599">
    <property type="entry name" value="Ig_sub"/>
</dbReference>
<dbReference type="InterPro" id="IPR007110">
    <property type="entry name" value="Ig-like_dom"/>
</dbReference>
<proteinExistence type="predicted"/>
<dbReference type="InterPro" id="IPR013783">
    <property type="entry name" value="Ig-like_fold"/>
</dbReference>
<dbReference type="SMART" id="SM00408">
    <property type="entry name" value="IGc2"/>
    <property type="match status" value="1"/>
</dbReference>
<dbReference type="Proteomes" id="UP000324091">
    <property type="component" value="Chromosome 7"/>
</dbReference>
<feature type="non-terminal residue" evidence="3">
    <location>
        <position position="1"/>
    </location>
</feature>
<keyword evidence="1" id="KW-0393">Immunoglobulin domain</keyword>